<feature type="chain" id="PRO_5042135551" evidence="1">
    <location>
        <begin position="16"/>
        <end position="81"/>
    </location>
</feature>
<keyword evidence="1" id="KW-0732">Signal</keyword>
<evidence type="ECO:0000313" key="2">
    <source>
        <dbReference type="EMBL" id="KAK1846225.1"/>
    </source>
</evidence>
<organism evidence="2 3">
    <name type="scientific">Colletotrichum chrysophilum</name>
    <dbReference type="NCBI Taxonomy" id="1836956"/>
    <lineage>
        <taxon>Eukaryota</taxon>
        <taxon>Fungi</taxon>
        <taxon>Dikarya</taxon>
        <taxon>Ascomycota</taxon>
        <taxon>Pezizomycotina</taxon>
        <taxon>Sordariomycetes</taxon>
        <taxon>Hypocreomycetidae</taxon>
        <taxon>Glomerellales</taxon>
        <taxon>Glomerellaceae</taxon>
        <taxon>Colletotrichum</taxon>
        <taxon>Colletotrichum gloeosporioides species complex</taxon>
    </lineage>
</organism>
<feature type="signal peptide" evidence="1">
    <location>
        <begin position="1"/>
        <end position="15"/>
    </location>
</feature>
<protein>
    <submittedName>
        <fullName evidence="2">Uncharacterized protein</fullName>
    </submittedName>
</protein>
<comment type="caution">
    <text evidence="2">The sequence shown here is derived from an EMBL/GenBank/DDBJ whole genome shotgun (WGS) entry which is preliminary data.</text>
</comment>
<evidence type="ECO:0000313" key="3">
    <source>
        <dbReference type="Proteomes" id="UP001243330"/>
    </source>
</evidence>
<name>A0AAD9EF42_9PEZI</name>
<dbReference type="EMBL" id="JAQOWY010000243">
    <property type="protein sequence ID" value="KAK1846225.1"/>
    <property type="molecule type" value="Genomic_DNA"/>
</dbReference>
<sequence>MKFSIIALIVPLVAGAAIQERQVSPECEKWGSLDHPYPFATQWGQYFLCCNYLGPNDVSFHRPFYTLITTTTLPAVADLVA</sequence>
<accession>A0AAD9EF42</accession>
<dbReference type="AlphaFoldDB" id="A0AAD9EF42"/>
<reference evidence="2" key="1">
    <citation type="submission" date="2023-01" db="EMBL/GenBank/DDBJ databases">
        <title>Colletotrichum chrysophilum M932 genome sequence.</title>
        <authorList>
            <person name="Baroncelli R."/>
        </authorList>
    </citation>
    <scope>NUCLEOTIDE SEQUENCE</scope>
    <source>
        <strain evidence="2">M932</strain>
    </source>
</reference>
<dbReference type="Proteomes" id="UP001243330">
    <property type="component" value="Unassembled WGS sequence"/>
</dbReference>
<evidence type="ECO:0000256" key="1">
    <source>
        <dbReference type="SAM" id="SignalP"/>
    </source>
</evidence>
<proteinExistence type="predicted"/>
<gene>
    <name evidence="2" type="ORF">CCHR01_11119</name>
</gene>
<keyword evidence="3" id="KW-1185">Reference proteome</keyword>